<dbReference type="EMBL" id="JAHFVK010000002">
    <property type="protein sequence ID" value="MBT2135290.1"/>
    <property type="molecule type" value="Genomic_DNA"/>
</dbReference>
<dbReference type="PANTHER" id="PTHR34220">
    <property type="entry name" value="SENSOR HISTIDINE KINASE YPDA"/>
    <property type="match status" value="1"/>
</dbReference>
<sequence>MNGERRDEFSARVPFKTVLLSILGLWLAYFLLTTLRAELLDLGFAMEMMWRRAIACAAGVVITLALWLVLRIFDERPLWAKIAAALLVSLPVAVAIAQTNQLIMADLEKRVYERMKAQKAASVGGNIFAELPDLGADEAPTEESTSITLATAWQDITEVAFGRYFMMLAWCALYLALLTGERATTAERREGEYRRAAKAAELRSLRYQVNPHFLFNTLNSLSALVLTGKTQAAERMIQTISTFYRRSLADDPTSDVPLKEEFALQKLYLEIEAVRFPHRLRAVYQLPPELEDTRVPGMILQPLVENSVKHAVAPTSGQVTITLAAREEYGRLVITVSDNGPGASIDCKPGANHSIGLANVRDRLEARFGTEATVATGPTPEGYTTQLRLPLLRNLEG</sequence>
<reference evidence="3 4" key="1">
    <citation type="submission" date="2021-05" db="EMBL/GenBank/DDBJ databases">
        <title>Croceibacterium sp. LX-88 genome sequence.</title>
        <authorList>
            <person name="Luo X."/>
        </authorList>
    </citation>
    <scope>NUCLEOTIDE SEQUENCE [LARGE SCALE GENOMIC DNA]</scope>
    <source>
        <strain evidence="3 4">LX-88</strain>
    </source>
</reference>
<dbReference type="RefSeq" id="WP_214536994.1">
    <property type="nucleotide sequence ID" value="NZ_JAHFVK010000002.1"/>
</dbReference>
<keyword evidence="3" id="KW-0418">Kinase</keyword>
<evidence type="ECO:0000256" key="1">
    <source>
        <dbReference type="SAM" id="Phobius"/>
    </source>
</evidence>
<keyword evidence="1" id="KW-1133">Transmembrane helix</keyword>
<dbReference type="SUPFAM" id="SSF55874">
    <property type="entry name" value="ATPase domain of HSP90 chaperone/DNA topoisomerase II/histidine kinase"/>
    <property type="match status" value="1"/>
</dbReference>
<dbReference type="GO" id="GO:0016301">
    <property type="term" value="F:kinase activity"/>
    <property type="evidence" value="ECO:0007669"/>
    <property type="project" value="UniProtKB-KW"/>
</dbReference>
<dbReference type="PANTHER" id="PTHR34220:SF9">
    <property type="entry name" value="SIGNAL TRANSDUCTION HISTIDINE KINASE INTERNAL REGION DOMAIN-CONTAINING PROTEIN"/>
    <property type="match status" value="1"/>
</dbReference>
<dbReference type="Pfam" id="PF06580">
    <property type="entry name" value="His_kinase"/>
    <property type="match status" value="1"/>
</dbReference>
<feature type="transmembrane region" description="Helical" evidence="1">
    <location>
        <begin position="52"/>
        <end position="70"/>
    </location>
</feature>
<dbReference type="InterPro" id="IPR003594">
    <property type="entry name" value="HATPase_dom"/>
</dbReference>
<dbReference type="Gene3D" id="3.30.565.10">
    <property type="entry name" value="Histidine kinase-like ATPase, C-terminal domain"/>
    <property type="match status" value="1"/>
</dbReference>
<evidence type="ECO:0000313" key="4">
    <source>
        <dbReference type="Proteomes" id="UP000811255"/>
    </source>
</evidence>
<evidence type="ECO:0000313" key="3">
    <source>
        <dbReference type="EMBL" id="MBT2135290.1"/>
    </source>
</evidence>
<feature type="transmembrane region" description="Helical" evidence="1">
    <location>
        <begin position="82"/>
        <end position="103"/>
    </location>
</feature>
<dbReference type="Pfam" id="PF02518">
    <property type="entry name" value="HATPase_c"/>
    <property type="match status" value="1"/>
</dbReference>
<feature type="transmembrane region" description="Helical" evidence="1">
    <location>
        <begin position="12"/>
        <end position="32"/>
    </location>
</feature>
<feature type="transmembrane region" description="Helical" evidence="1">
    <location>
        <begin position="161"/>
        <end position="179"/>
    </location>
</feature>
<comment type="caution">
    <text evidence="3">The sequence shown here is derived from an EMBL/GenBank/DDBJ whole genome shotgun (WGS) entry which is preliminary data.</text>
</comment>
<dbReference type="InterPro" id="IPR050640">
    <property type="entry name" value="Bact_2-comp_sensor_kinase"/>
</dbReference>
<dbReference type="SMART" id="SM00387">
    <property type="entry name" value="HATPase_c"/>
    <property type="match status" value="1"/>
</dbReference>
<accession>A0ABS5W6A7</accession>
<evidence type="ECO:0000259" key="2">
    <source>
        <dbReference type="SMART" id="SM00387"/>
    </source>
</evidence>
<keyword evidence="1" id="KW-0472">Membrane</keyword>
<dbReference type="Proteomes" id="UP000811255">
    <property type="component" value="Unassembled WGS sequence"/>
</dbReference>
<feature type="domain" description="Histidine kinase/HSP90-like ATPase" evidence="2">
    <location>
        <begin position="291"/>
        <end position="393"/>
    </location>
</feature>
<dbReference type="InterPro" id="IPR036890">
    <property type="entry name" value="HATPase_C_sf"/>
</dbReference>
<name>A0ABS5W6A7_9SPHN</name>
<keyword evidence="1" id="KW-0812">Transmembrane</keyword>
<keyword evidence="4" id="KW-1185">Reference proteome</keyword>
<keyword evidence="3" id="KW-0808">Transferase</keyword>
<organism evidence="3 4">
    <name type="scientific">Croceibacterium selenioxidans</name>
    <dbReference type="NCBI Taxonomy" id="2838833"/>
    <lineage>
        <taxon>Bacteria</taxon>
        <taxon>Pseudomonadati</taxon>
        <taxon>Pseudomonadota</taxon>
        <taxon>Alphaproteobacteria</taxon>
        <taxon>Sphingomonadales</taxon>
        <taxon>Erythrobacteraceae</taxon>
        <taxon>Croceibacterium</taxon>
    </lineage>
</organism>
<proteinExistence type="predicted"/>
<protein>
    <submittedName>
        <fullName evidence="3">Histidine kinase</fullName>
    </submittedName>
</protein>
<gene>
    <name evidence="3" type="ORF">KK137_13210</name>
</gene>
<dbReference type="InterPro" id="IPR010559">
    <property type="entry name" value="Sig_transdc_His_kin_internal"/>
</dbReference>